<keyword evidence="9" id="KW-1185">Reference proteome</keyword>
<accession>A0ABQ8H0P2</accession>
<protein>
    <recommendedName>
        <fullName evidence="10">AAA+ ATPase domain-containing protein</fullName>
    </recommendedName>
</protein>
<dbReference type="Gene3D" id="3.40.50.300">
    <property type="entry name" value="P-loop containing nucleotide triphosphate hydrolases"/>
    <property type="match status" value="1"/>
</dbReference>
<keyword evidence="3" id="KW-0067">ATP-binding</keyword>
<dbReference type="InterPro" id="IPR027417">
    <property type="entry name" value="P-loop_NTPase"/>
</dbReference>
<evidence type="ECO:0008006" key="10">
    <source>
        <dbReference type="Google" id="ProtNLM"/>
    </source>
</evidence>
<dbReference type="Proteomes" id="UP000827721">
    <property type="component" value="Unassembled WGS sequence"/>
</dbReference>
<name>A0ABQ8H0P2_9ROSI</name>
<feature type="domain" description="ATPase AAA-type core" evidence="5">
    <location>
        <begin position="220"/>
        <end position="345"/>
    </location>
</feature>
<evidence type="ECO:0000313" key="9">
    <source>
        <dbReference type="Proteomes" id="UP000827721"/>
    </source>
</evidence>
<evidence type="ECO:0000256" key="4">
    <source>
        <dbReference type="ARBA" id="ARBA00022842"/>
    </source>
</evidence>
<dbReference type="EMBL" id="JAFEMO010000015">
    <property type="protein sequence ID" value="KAH7543787.1"/>
    <property type="molecule type" value="Genomic_DNA"/>
</dbReference>
<dbReference type="Pfam" id="PF14363">
    <property type="entry name" value="AAA_assoc"/>
    <property type="match status" value="1"/>
</dbReference>
<sequence length="482" mass="55090">MIPLFFFFTIITLLLVLRFLSKTSLLHILADTFRSFEDRLHVYQSFKVPHFNENFQENLLHRKVSLYLNSLQSLEDAQFTNLFTGRSKPNEILLSLDDQHPIADTFLGSKVSWKRDNSEKKGFVLTLKKKDKRRILRPYLQHILSVSEETQREIRLYVNLETRESRRDGRWGSVPFNHPATMETVVLDAEVKKNVKSDLETFLKSKQYYHRLGRVWKRSYLLYGASGTGKTSFVAAMASFLCYDVYDIDLSRVSDEADLKTLLMQTTCRSLIVIDGLDRVFSEKSKAMGGGTGVSLPGLLNFMDGIVSCCEEERVMVFTVIDKSLINDQTVMRPGRIDVQVHFPLCDFSTFKVLANNYLGVKEHKLFVQIEEGFLNGPGLTPAHVGELMISNRASPTRALKSVITALEKSKIGSGQPVEEGLLARESAHTVREFKTLYGLLRIGSRRKEEPFDLSRAENEFQDHSVKRTRSVRIERKKNGST</sequence>
<dbReference type="SUPFAM" id="SSF52540">
    <property type="entry name" value="P-loop containing nucleoside triphosphate hydrolases"/>
    <property type="match status" value="1"/>
</dbReference>
<dbReference type="InterPro" id="IPR050747">
    <property type="entry name" value="Mitochondrial_chaperone_BCS1"/>
</dbReference>
<reference evidence="8 9" key="1">
    <citation type="submission" date="2021-02" db="EMBL/GenBank/DDBJ databases">
        <title>Plant Genome Project.</title>
        <authorList>
            <person name="Zhang R.-G."/>
        </authorList>
    </citation>
    <scope>NUCLEOTIDE SEQUENCE [LARGE SCALE GENOMIC DNA]</scope>
    <source>
        <tissue evidence="8">Leaves</tissue>
    </source>
</reference>
<organism evidence="8 9">
    <name type="scientific">Xanthoceras sorbifolium</name>
    <dbReference type="NCBI Taxonomy" id="99658"/>
    <lineage>
        <taxon>Eukaryota</taxon>
        <taxon>Viridiplantae</taxon>
        <taxon>Streptophyta</taxon>
        <taxon>Embryophyta</taxon>
        <taxon>Tracheophyta</taxon>
        <taxon>Spermatophyta</taxon>
        <taxon>Magnoliopsida</taxon>
        <taxon>eudicotyledons</taxon>
        <taxon>Gunneridae</taxon>
        <taxon>Pentapetalae</taxon>
        <taxon>rosids</taxon>
        <taxon>malvids</taxon>
        <taxon>Sapindales</taxon>
        <taxon>Sapindaceae</taxon>
        <taxon>Xanthoceroideae</taxon>
        <taxon>Xanthoceras</taxon>
    </lineage>
</organism>
<evidence type="ECO:0000259" key="5">
    <source>
        <dbReference type="Pfam" id="PF00004"/>
    </source>
</evidence>
<keyword evidence="2" id="KW-0378">Hydrolase</keyword>
<evidence type="ECO:0000256" key="2">
    <source>
        <dbReference type="ARBA" id="ARBA00022801"/>
    </source>
</evidence>
<dbReference type="InterPro" id="IPR003959">
    <property type="entry name" value="ATPase_AAA_core"/>
</dbReference>
<comment type="caution">
    <text evidence="8">The sequence shown here is derived from an EMBL/GenBank/DDBJ whole genome shotgun (WGS) entry which is preliminary data.</text>
</comment>
<dbReference type="Gene3D" id="6.10.280.40">
    <property type="match status" value="1"/>
</dbReference>
<feature type="domain" description="AAA+ ATPase At3g28540-like C-terminal" evidence="7">
    <location>
        <begin position="346"/>
        <end position="411"/>
    </location>
</feature>
<dbReference type="PANTHER" id="PTHR23070">
    <property type="entry name" value="BCS1 AAA-TYPE ATPASE"/>
    <property type="match status" value="1"/>
</dbReference>
<evidence type="ECO:0000259" key="6">
    <source>
        <dbReference type="Pfam" id="PF14363"/>
    </source>
</evidence>
<proteinExistence type="predicted"/>
<dbReference type="InterPro" id="IPR058017">
    <property type="entry name" value="At3g28540-like_C"/>
</dbReference>
<comment type="cofactor">
    <cofactor evidence="1">
        <name>Mg(2+)</name>
        <dbReference type="ChEBI" id="CHEBI:18420"/>
    </cofactor>
</comment>
<evidence type="ECO:0000256" key="3">
    <source>
        <dbReference type="ARBA" id="ARBA00022840"/>
    </source>
</evidence>
<keyword evidence="3" id="KW-0547">Nucleotide-binding</keyword>
<dbReference type="Pfam" id="PF00004">
    <property type="entry name" value="AAA"/>
    <property type="match status" value="1"/>
</dbReference>
<keyword evidence="4" id="KW-0460">Magnesium</keyword>
<dbReference type="InterPro" id="IPR025753">
    <property type="entry name" value="AAA_N_dom"/>
</dbReference>
<gene>
    <name evidence="8" type="ORF">JRO89_XS15G0017300</name>
</gene>
<evidence type="ECO:0000313" key="8">
    <source>
        <dbReference type="EMBL" id="KAH7543787.1"/>
    </source>
</evidence>
<evidence type="ECO:0000259" key="7">
    <source>
        <dbReference type="Pfam" id="PF25568"/>
    </source>
</evidence>
<dbReference type="Pfam" id="PF25568">
    <property type="entry name" value="AAA_lid_At3g28540"/>
    <property type="match status" value="1"/>
</dbReference>
<evidence type="ECO:0000256" key="1">
    <source>
        <dbReference type="ARBA" id="ARBA00001946"/>
    </source>
</evidence>
<feature type="domain" description="AAA-type ATPase N-terminal" evidence="6">
    <location>
        <begin position="25"/>
        <end position="114"/>
    </location>
</feature>